<evidence type="ECO:0000256" key="1">
    <source>
        <dbReference type="SAM" id="Phobius"/>
    </source>
</evidence>
<organism evidence="2 3">
    <name type="scientific">Fimbriiglobus ruber</name>
    <dbReference type="NCBI Taxonomy" id="1908690"/>
    <lineage>
        <taxon>Bacteria</taxon>
        <taxon>Pseudomonadati</taxon>
        <taxon>Planctomycetota</taxon>
        <taxon>Planctomycetia</taxon>
        <taxon>Gemmatales</taxon>
        <taxon>Gemmataceae</taxon>
        <taxon>Fimbriiglobus</taxon>
    </lineage>
</organism>
<dbReference type="Proteomes" id="UP000214646">
    <property type="component" value="Unassembled WGS sequence"/>
</dbReference>
<evidence type="ECO:0000313" key="3">
    <source>
        <dbReference type="Proteomes" id="UP000214646"/>
    </source>
</evidence>
<feature type="transmembrane region" description="Helical" evidence="1">
    <location>
        <begin position="12"/>
        <end position="30"/>
    </location>
</feature>
<dbReference type="EMBL" id="NIDE01000005">
    <property type="protein sequence ID" value="OWK42194.1"/>
    <property type="molecule type" value="Genomic_DNA"/>
</dbReference>
<comment type="caution">
    <text evidence="2">The sequence shown here is derived from an EMBL/GenBank/DDBJ whole genome shotgun (WGS) entry which is preliminary data.</text>
</comment>
<keyword evidence="3" id="KW-1185">Reference proteome</keyword>
<keyword evidence="1" id="KW-1133">Transmembrane helix</keyword>
<dbReference type="AlphaFoldDB" id="A0A225DRD1"/>
<name>A0A225DRD1_9BACT</name>
<protein>
    <submittedName>
        <fullName evidence="2">Uncharacterized protein</fullName>
    </submittedName>
</protein>
<keyword evidence="1" id="KW-0472">Membrane</keyword>
<evidence type="ECO:0000313" key="2">
    <source>
        <dbReference type="EMBL" id="OWK42194.1"/>
    </source>
</evidence>
<reference evidence="3" key="1">
    <citation type="submission" date="2017-06" db="EMBL/GenBank/DDBJ databases">
        <title>Genome analysis of Fimbriiglobus ruber SP5, the first member of the order Planctomycetales with confirmed chitinolytic capability.</title>
        <authorList>
            <person name="Ravin N.V."/>
            <person name="Rakitin A.L."/>
            <person name="Ivanova A.A."/>
            <person name="Beletsky A.V."/>
            <person name="Kulichevskaya I.S."/>
            <person name="Mardanov A.V."/>
            <person name="Dedysh S.N."/>
        </authorList>
    </citation>
    <scope>NUCLEOTIDE SEQUENCE [LARGE SCALE GENOMIC DNA]</scope>
    <source>
        <strain evidence="3">SP5</strain>
    </source>
</reference>
<accession>A0A225DRD1</accession>
<keyword evidence="1" id="KW-0812">Transmembrane</keyword>
<proteinExistence type="predicted"/>
<sequence length="39" mass="4326">MIDLIELWVDTHPFFSCLCIGGLIGLMSGIDDLSRTNTK</sequence>
<gene>
    <name evidence="2" type="ORF">FRUB_04272</name>
</gene>